<evidence type="ECO:0000259" key="2">
    <source>
        <dbReference type="Pfam" id="PF11570"/>
    </source>
</evidence>
<protein>
    <submittedName>
        <fullName evidence="4">Uncharacterized protein</fullName>
    </submittedName>
</protein>
<dbReference type="EMBL" id="JAMPJT010000040">
    <property type="protein sequence ID" value="MCV9880645.1"/>
    <property type="molecule type" value="Genomic_DNA"/>
</dbReference>
<feature type="compositionally biased region" description="Basic and acidic residues" evidence="1">
    <location>
        <begin position="107"/>
        <end position="129"/>
    </location>
</feature>
<dbReference type="InterPro" id="IPR021964">
    <property type="entry name" value="Colicin_E5_C"/>
</dbReference>
<dbReference type="AlphaFoldDB" id="A0AA41XX01"/>
<dbReference type="Proteomes" id="UP001165568">
    <property type="component" value="Unassembled WGS sequence"/>
</dbReference>
<dbReference type="Pfam" id="PF11570">
    <property type="entry name" value="E2R135"/>
    <property type="match status" value="1"/>
</dbReference>
<gene>
    <name evidence="4" type="ORF">NC803_17660</name>
    <name evidence="5" type="ORF">NC856_17630</name>
</gene>
<dbReference type="Proteomes" id="UP001165569">
    <property type="component" value="Unassembled WGS sequence"/>
</dbReference>
<evidence type="ECO:0000313" key="5">
    <source>
        <dbReference type="EMBL" id="MCV9884063.1"/>
    </source>
</evidence>
<feature type="region of interest" description="Disordered" evidence="1">
    <location>
        <begin position="92"/>
        <end position="173"/>
    </location>
</feature>
<dbReference type="Pfam" id="PF12106">
    <property type="entry name" value="Colicin_E5"/>
    <property type="match status" value="1"/>
</dbReference>
<dbReference type="InterPro" id="IPR038234">
    <property type="entry name" value="Colicin_E5_C_sf"/>
</dbReference>
<dbReference type="InterPro" id="IPR024566">
    <property type="entry name" value="Colicin_R_dom"/>
</dbReference>
<feature type="compositionally biased region" description="Basic and acidic residues" evidence="1">
    <location>
        <begin position="136"/>
        <end position="146"/>
    </location>
</feature>
<organism evidence="4 7">
    <name type="scientific">Brenneria izbisi</name>
    <dbReference type="NCBI Taxonomy" id="2939450"/>
    <lineage>
        <taxon>Bacteria</taxon>
        <taxon>Pseudomonadati</taxon>
        <taxon>Pseudomonadota</taxon>
        <taxon>Gammaproteobacteria</taxon>
        <taxon>Enterobacterales</taxon>
        <taxon>Pectobacteriaceae</taxon>
        <taxon>Brenneria</taxon>
    </lineage>
</organism>
<dbReference type="GO" id="GO:0004540">
    <property type="term" value="F:RNA nuclease activity"/>
    <property type="evidence" value="ECO:0007669"/>
    <property type="project" value="InterPro"/>
</dbReference>
<evidence type="ECO:0000256" key="1">
    <source>
        <dbReference type="SAM" id="MobiDB-lite"/>
    </source>
</evidence>
<evidence type="ECO:0000313" key="7">
    <source>
        <dbReference type="Proteomes" id="UP001165569"/>
    </source>
</evidence>
<comment type="caution">
    <text evidence="4">The sequence shown here is derived from an EMBL/GenBank/DDBJ whole genome shotgun (WGS) entry which is preliminary data.</text>
</comment>
<dbReference type="SUPFAM" id="SSF69985">
    <property type="entry name" value="Colicin E3 receptor domain"/>
    <property type="match status" value="1"/>
</dbReference>
<feature type="domain" description="Colicin receptor" evidence="2">
    <location>
        <begin position="29"/>
        <end position="119"/>
    </location>
</feature>
<evidence type="ECO:0000313" key="6">
    <source>
        <dbReference type="Proteomes" id="UP001165568"/>
    </source>
</evidence>
<dbReference type="RefSeq" id="WP_264091703.1">
    <property type="nucleotide sequence ID" value="NZ_JAMPJT010000040.1"/>
</dbReference>
<dbReference type="Gene3D" id="3.30.2310.30">
    <property type="match status" value="1"/>
</dbReference>
<proteinExistence type="predicted"/>
<sequence>MLHRRSPAINTDWLKWSGNMRSYLVKEKTANVALTEQKLKLAEYWKEDFITNNPPYGYGRGLSQEFDNLSREVERWKNTIPVAKNELNAAIENRKHKEQGKNAAEQQLKDVKEKNKAKPPELKFDDKIKGQMGDRGWTEKDVRDTVNKGPKGPSVDQRRPNKTPPDYLGRNDSAMVYGELGKYVVVNDRTG</sequence>
<name>A0AA41XX01_9GAMM</name>
<evidence type="ECO:0000259" key="3">
    <source>
        <dbReference type="Pfam" id="PF12106"/>
    </source>
</evidence>
<dbReference type="SUPFAM" id="SSF102824">
    <property type="entry name" value="Colicin D/E5 nuclease domain"/>
    <property type="match status" value="1"/>
</dbReference>
<accession>A0AA41XX01</accession>
<feature type="domain" description="Colicin E5 ribonuclease" evidence="3">
    <location>
        <begin position="121"/>
        <end position="191"/>
    </location>
</feature>
<evidence type="ECO:0000313" key="4">
    <source>
        <dbReference type="EMBL" id="MCV9880645.1"/>
    </source>
</evidence>
<dbReference type="InterPro" id="IPR038233">
    <property type="entry name" value="Colicin_D/E5_nuclease"/>
</dbReference>
<reference evidence="4" key="1">
    <citation type="submission" date="2022-04" db="EMBL/GenBank/DDBJ databases">
        <title>Brenneria sp. isolated from walnut trees in Serbia.</title>
        <authorList>
            <person name="Gasic K."/>
            <person name="Zlatkovic N."/>
            <person name="Kuzmanovic N."/>
        </authorList>
    </citation>
    <scope>NUCLEOTIDE SEQUENCE</scope>
    <source>
        <strain evidence="5">KBI 423</strain>
        <strain evidence="4">KBI 447</strain>
    </source>
</reference>
<dbReference type="EMBL" id="JAMPJU010000041">
    <property type="protein sequence ID" value="MCV9884063.1"/>
    <property type="molecule type" value="Genomic_DNA"/>
</dbReference>
<feature type="non-terminal residue" evidence="4">
    <location>
        <position position="1"/>
    </location>
</feature>
<keyword evidence="6" id="KW-1185">Reference proteome</keyword>